<dbReference type="PANTHER" id="PTHR11223">
    <property type="entry name" value="EXPORTIN 1/5"/>
    <property type="match status" value="1"/>
</dbReference>
<feature type="domain" description="Importin N-terminal" evidence="4">
    <location>
        <begin position="42"/>
        <end position="128"/>
    </location>
</feature>
<keyword evidence="2" id="KW-0819">tRNA processing</keyword>
<dbReference type="Proteomes" id="UP001303373">
    <property type="component" value="Chromosome 1"/>
</dbReference>
<dbReference type="InterPro" id="IPR011989">
    <property type="entry name" value="ARM-like"/>
</dbReference>
<comment type="similarity">
    <text evidence="1">Belongs to the exportin family.</text>
</comment>
<dbReference type="GO" id="GO:0005737">
    <property type="term" value="C:cytoplasm"/>
    <property type="evidence" value="ECO:0007669"/>
    <property type="project" value="TreeGrafter"/>
</dbReference>
<dbReference type="PROSITE" id="PS50166">
    <property type="entry name" value="IMPORTIN_B_NT"/>
    <property type="match status" value="1"/>
</dbReference>
<dbReference type="InterPro" id="IPR001494">
    <property type="entry name" value="Importin-beta_N"/>
</dbReference>
<accession>A0AAQ3LZU7</accession>
<sequence>MNGDASTQWQPPSNNNRQLESITAALAANLNPRISNDIRQQALQHLEEFKTQPDAPQYGFTLADDRTQENAVRYYGLQLLEFAIRYRWHNYSAGQTEQLRAWVLTLADGLNESDPLFIRNKIAQLWVELAKRCWGDEWMDMDQQLVNLWEKPIEEKGVAMKTFVLGVMETLSEDIINSEDAVAGLRLEVLGHALNEIMIPERLYNEHTTTRSNKSAEVRYGSAGWLSRICEVFATCVKQVRVGRSVEMTRSIEACAVKALNALRPTMAWISLKAAVEVNCVDCLFLPFHTDDVALQTAAMETLYALLVRPWSAHWAESWTSLVQQAMRADRIMMIRHTFQAMQTGPGEDDAKYMLQKKMSEVLSLLSDFVGGQPQLAGNSDEMSAFFDLLLNVLQSKSLIVSIPILHSWSRLMNCQNPLIIDVIHQALGALIQTCSERLIRYESLPEDSEDPIIQFLYEDFDTMPERHAFLGNYRRYCVSIVQSIARWRPMDALSHVLDEMRALLQEGPYTGSRGFNPETYSKQSLPVLRFEAQYTIVSSALKGFSLWTQDTAGLSPENEIYQKAENDRSRTAESLQQWSYAVIDMHVDDPEVAAQVLQTLVSILKTIKPSPTFVLHVVQHLLTMRVYDNPQHTAFSETVKVFEGLRVLELQKLALAFSTELLEVYHELEPRIGVLAQKHDDDPRLAWSYKAFLFMIIQRAGNIESNMRVNRLQQMLKPVYDAWQEPSLSASLVNLQTFCESLDLGNIAEFYKTYRFDQLQDWSTQQLDSAGQARQARIKEKNDRLPLRMTKSMLAASTEKLKSGTDEYEIACSLWGHIIPGVLPKLLQMLRHASAFHNMENWSNLPNELQAVIKRTLQDRFWQSGISNESKDEFYARVSGSKTSYEGFASVVRGSMRNTREQGYHIIYLMTKFDEHFYGVPELAEPLANALFSDTQSLSANHLHPIINLTTGIVQRCPPHRRTTFLPPLLTQLFTKLDAKISSEWQSIEHASQQNTVEDELSDEMRTESVLRQLTYSMVSFVPFLLEFEKTEKANGNTSHKPSFSDMMLSDPTILEPMILFCTHALRMRDTRSCSTICRVFRNIIPLFQSDDAPGPQVREFICTEVLKACITSLNEPYFADMQKDLAALIAQIISLYGSKSETPLHIVLSLPDMSPDKVNRALRKIRSTQSERQQRAIILDLLENVRGVSIYEAGKLSTEAPKKSKSGVQQQYMTVVEESHRPGEDEGLEGIAGMFGDA</sequence>
<organism evidence="5 6">
    <name type="scientific">Acrodontium crateriforme</name>
    <dbReference type="NCBI Taxonomy" id="150365"/>
    <lineage>
        <taxon>Eukaryota</taxon>
        <taxon>Fungi</taxon>
        <taxon>Dikarya</taxon>
        <taxon>Ascomycota</taxon>
        <taxon>Pezizomycotina</taxon>
        <taxon>Dothideomycetes</taxon>
        <taxon>Dothideomycetidae</taxon>
        <taxon>Mycosphaerellales</taxon>
        <taxon>Teratosphaeriaceae</taxon>
        <taxon>Acrodontium</taxon>
    </lineage>
</organism>
<comment type="function">
    <text evidence="3">tRNA nucleus export receptor which facilitates tRNA translocation across the nuclear pore complex. Involved in pre-tRNA splicing, probably by affecting the interaction of pre-tRNA with splicing endonuclease.</text>
</comment>
<evidence type="ECO:0000256" key="2">
    <source>
        <dbReference type="ARBA" id="ARBA00022694"/>
    </source>
</evidence>
<reference evidence="5 6" key="1">
    <citation type="submission" date="2023-11" db="EMBL/GenBank/DDBJ databases">
        <title>An acidophilic fungus is an integral part of prey digestion in a carnivorous sundew plant.</title>
        <authorList>
            <person name="Tsai I.J."/>
        </authorList>
    </citation>
    <scope>NUCLEOTIDE SEQUENCE [LARGE SCALE GENOMIC DNA]</scope>
    <source>
        <strain evidence="5">169a</strain>
    </source>
</reference>
<dbReference type="GO" id="GO:0005634">
    <property type="term" value="C:nucleus"/>
    <property type="evidence" value="ECO:0007669"/>
    <property type="project" value="TreeGrafter"/>
</dbReference>
<dbReference type="GO" id="GO:0005049">
    <property type="term" value="F:nuclear export signal receptor activity"/>
    <property type="evidence" value="ECO:0007669"/>
    <property type="project" value="InterPro"/>
</dbReference>
<dbReference type="Pfam" id="PF19273">
    <property type="entry name" value="Exportin-5"/>
    <property type="match status" value="1"/>
</dbReference>
<evidence type="ECO:0000256" key="1">
    <source>
        <dbReference type="ARBA" id="ARBA00009466"/>
    </source>
</evidence>
<dbReference type="EMBL" id="CP138580">
    <property type="protein sequence ID" value="WPG97397.1"/>
    <property type="molecule type" value="Genomic_DNA"/>
</dbReference>
<dbReference type="Gene3D" id="1.25.10.10">
    <property type="entry name" value="Leucine-rich Repeat Variant"/>
    <property type="match status" value="1"/>
</dbReference>
<name>A0AAQ3LZU7_9PEZI</name>
<protein>
    <recommendedName>
        <fullName evidence="4">Importin N-terminal domain-containing protein</fullName>
    </recommendedName>
</protein>
<dbReference type="GO" id="GO:0006405">
    <property type="term" value="P:RNA export from nucleus"/>
    <property type="evidence" value="ECO:0007669"/>
    <property type="project" value="TreeGrafter"/>
</dbReference>
<dbReference type="GO" id="GO:0042565">
    <property type="term" value="C:RNA nuclear export complex"/>
    <property type="evidence" value="ECO:0007669"/>
    <property type="project" value="TreeGrafter"/>
</dbReference>
<dbReference type="PANTHER" id="PTHR11223:SF3">
    <property type="entry name" value="EXPORTIN-5"/>
    <property type="match status" value="1"/>
</dbReference>
<evidence type="ECO:0000313" key="5">
    <source>
        <dbReference type="EMBL" id="WPG97397.1"/>
    </source>
</evidence>
<evidence type="ECO:0000259" key="4">
    <source>
        <dbReference type="PROSITE" id="PS50166"/>
    </source>
</evidence>
<gene>
    <name evidence="5" type="ORF">R9X50_00017200</name>
</gene>
<dbReference type="Pfam" id="PF03810">
    <property type="entry name" value="IBN_N"/>
    <property type="match status" value="1"/>
</dbReference>
<dbReference type="InterPro" id="IPR045478">
    <property type="entry name" value="Exportin-5_C"/>
</dbReference>
<dbReference type="InterPro" id="IPR013598">
    <property type="entry name" value="Exportin-1/Importin-b-like"/>
</dbReference>
<dbReference type="GO" id="GO:0003723">
    <property type="term" value="F:RNA binding"/>
    <property type="evidence" value="ECO:0007669"/>
    <property type="project" value="TreeGrafter"/>
</dbReference>
<dbReference type="SUPFAM" id="SSF48371">
    <property type="entry name" value="ARM repeat"/>
    <property type="match status" value="1"/>
</dbReference>
<dbReference type="GO" id="GO:0008033">
    <property type="term" value="P:tRNA processing"/>
    <property type="evidence" value="ECO:0007669"/>
    <property type="project" value="UniProtKB-KW"/>
</dbReference>
<dbReference type="GO" id="GO:0006611">
    <property type="term" value="P:protein export from nucleus"/>
    <property type="evidence" value="ECO:0007669"/>
    <property type="project" value="InterPro"/>
</dbReference>
<proteinExistence type="inferred from homology"/>
<evidence type="ECO:0000313" key="6">
    <source>
        <dbReference type="Proteomes" id="UP001303373"/>
    </source>
</evidence>
<dbReference type="InterPro" id="IPR016024">
    <property type="entry name" value="ARM-type_fold"/>
</dbReference>
<dbReference type="Pfam" id="PF08389">
    <property type="entry name" value="Xpo1"/>
    <property type="match status" value="1"/>
</dbReference>
<keyword evidence="6" id="KW-1185">Reference proteome</keyword>
<dbReference type="GO" id="GO:0031267">
    <property type="term" value="F:small GTPase binding"/>
    <property type="evidence" value="ECO:0007669"/>
    <property type="project" value="InterPro"/>
</dbReference>
<dbReference type="AlphaFoldDB" id="A0AAQ3LZU7"/>
<evidence type="ECO:0000256" key="3">
    <source>
        <dbReference type="ARBA" id="ARBA00025147"/>
    </source>
</evidence>
<dbReference type="InterPro" id="IPR045065">
    <property type="entry name" value="XPO1/5"/>
</dbReference>